<evidence type="ECO:0000259" key="4">
    <source>
        <dbReference type="Pfam" id="PF00291"/>
    </source>
</evidence>
<reference evidence="6" key="1">
    <citation type="journal article" date="2019" name="Int. J. Syst. Evol. Microbiol.">
        <title>The Global Catalogue of Microorganisms (GCM) 10K type strain sequencing project: providing services to taxonomists for standard genome sequencing and annotation.</title>
        <authorList>
            <consortium name="The Broad Institute Genomics Platform"/>
            <consortium name="The Broad Institute Genome Sequencing Center for Infectious Disease"/>
            <person name="Wu L."/>
            <person name="Ma J."/>
        </authorList>
    </citation>
    <scope>NUCLEOTIDE SEQUENCE [LARGE SCALE GENOMIC DNA]</scope>
    <source>
        <strain evidence="6">KCTC 52366</strain>
    </source>
</reference>
<dbReference type="PANTHER" id="PTHR48078">
    <property type="entry name" value="THREONINE DEHYDRATASE, MITOCHONDRIAL-RELATED"/>
    <property type="match status" value="1"/>
</dbReference>
<evidence type="ECO:0000256" key="1">
    <source>
        <dbReference type="ARBA" id="ARBA00001933"/>
    </source>
</evidence>
<keyword evidence="6" id="KW-1185">Reference proteome</keyword>
<dbReference type="InterPro" id="IPR001926">
    <property type="entry name" value="TrpB-like_PALP"/>
</dbReference>
<dbReference type="RefSeq" id="WP_275634755.1">
    <property type="nucleotide sequence ID" value="NZ_JARGYD010000011.1"/>
</dbReference>
<dbReference type="InterPro" id="IPR036052">
    <property type="entry name" value="TrpB-like_PALP_sf"/>
</dbReference>
<dbReference type="Proteomes" id="UP001595632">
    <property type="component" value="Unassembled WGS sequence"/>
</dbReference>
<evidence type="ECO:0000313" key="5">
    <source>
        <dbReference type="EMBL" id="MFC3144370.1"/>
    </source>
</evidence>
<feature type="domain" description="Tryptophan synthase beta chain-like PALP" evidence="4">
    <location>
        <begin position="69"/>
        <end position="370"/>
    </location>
</feature>
<dbReference type="SUPFAM" id="SSF53686">
    <property type="entry name" value="Tryptophan synthase beta subunit-like PLP-dependent enzymes"/>
    <property type="match status" value="1"/>
</dbReference>
<proteinExistence type="predicted"/>
<gene>
    <name evidence="5" type="ORF">ACFOGP_16725</name>
</gene>
<dbReference type="Gene3D" id="3.40.50.1100">
    <property type="match status" value="2"/>
</dbReference>
<dbReference type="Pfam" id="PF00291">
    <property type="entry name" value="PALP"/>
    <property type="match status" value="1"/>
</dbReference>
<name>A0ABV7GVY6_9RHOB</name>
<comment type="cofactor">
    <cofactor evidence="1">
        <name>pyridoxal 5'-phosphate</name>
        <dbReference type="ChEBI" id="CHEBI:597326"/>
    </cofactor>
</comment>
<sequence>MTPATPTGGLSRTQLRCVLCGTTRAPDLGAACHACGGTLAAEVDGPVLPQGRASFYDYASALPVGDVRVSLGEGRTPLLPLDRMFPEGGVYVKAEWMNASGSFKDRGAAVAVSAAVALGAKGVVCASTGNNAASVSGYAARAGLPCIVALAKGTPPGKLVHSKANGAIVVEVDGTFSDAFKMAETIAAEHSDWVNLTSTYLSPYMTAAHATIMWELQAELGEVGSVVIPIGAGPMLDGIVAGAEVLMAQGRIDRMPVPVGVQGAGCAPIARAFDAGADTVEEWGDPVTGMPGSINDPLRGYAADGTRTLARIRGADGHAVAVTDDEIRSAMLDLGKLEGIAAEPAAIAALAAYRKLADKLPKPAVLILSGHILKDVPSQAAGAVDSIVVSPDLSTDEIIARALDAFKG</sequence>
<dbReference type="PANTHER" id="PTHR48078:SF6">
    <property type="entry name" value="L-THREONINE DEHYDRATASE CATABOLIC TDCB"/>
    <property type="match status" value="1"/>
</dbReference>
<evidence type="ECO:0000313" key="6">
    <source>
        <dbReference type="Proteomes" id="UP001595632"/>
    </source>
</evidence>
<keyword evidence="2" id="KW-0663">Pyridoxal phosphate</keyword>
<evidence type="ECO:0000256" key="2">
    <source>
        <dbReference type="ARBA" id="ARBA00022898"/>
    </source>
</evidence>
<dbReference type="EMBL" id="JBHRTB010000010">
    <property type="protein sequence ID" value="MFC3144370.1"/>
    <property type="molecule type" value="Genomic_DNA"/>
</dbReference>
<dbReference type="InterPro" id="IPR050147">
    <property type="entry name" value="Ser/Thr_Dehydratase"/>
</dbReference>
<keyword evidence="3" id="KW-0456">Lyase</keyword>
<comment type="caution">
    <text evidence="5">The sequence shown here is derived from an EMBL/GenBank/DDBJ whole genome shotgun (WGS) entry which is preliminary data.</text>
</comment>
<protein>
    <submittedName>
        <fullName evidence="5">Pyridoxal-phosphate dependent enzyme</fullName>
    </submittedName>
</protein>
<dbReference type="PROSITE" id="PS00165">
    <property type="entry name" value="DEHYDRATASE_SER_THR"/>
    <property type="match status" value="1"/>
</dbReference>
<organism evidence="5 6">
    <name type="scientific">Psychromarinibacter halotolerans</name>
    <dbReference type="NCBI Taxonomy" id="1775175"/>
    <lineage>
        <taxon>Bacteria</taxon>
        <taxon>Pseudomonadati</taxon>
        <taxon>Pseudomonadota</taxon>
        <taxon>Alphaproteobacteria</taxon>
        <taxon>Rhodobacterales</taxon>
        <taxon>Paracoccaceae</taxon>
        <taxon>Psychromarinibacter</taxon>
    </lineage>
</organism>
<dbReference type="InterPro" id="IPR000634">
    <property type="entry name" value="Ser/Thr_deHydtase_PyrdxlP-BS"/>
</dbReference>
<accession>A0ABV7GVY6</accession>
<evidence type="ECO:0000256" key="3">
    <source>
        <dbReference type="ARBA" id="ARBA00023239"/>
    </source>
</evidence>